<sequence>MNTSDNPSYEEYVVGSDDQDLLKMFLARDLAIVKYVLPGDYIGLRTREYLAADLLTALNLLYPEWETNVSGDENGVSFGNGNLHELHTTSLKAINDGLSVLQRNIKNLIAVMEPENAHNKSSSSVDGDDCTSDSTGEETPTSGESRCEHCGKPNQAALTAADTPAAPRDPQPTTIPESQVA</sequence>
<proteinExistence type="predicted"/>
<evidence type="ECO:0000313" key="2">
    <source>
        <dbReference type="EMBL" id="NMX02844.1"/>
    </source>
</evidence>
<comment type="caution">
    <text evidence="2">The sequence shown here is derived from an EMBL/GenBank/DDBJ whole genome shotgun (WGS) entry which is preliminary data.</text>
</comment>
<feature type="compositionally biased region" description="Low complexity" evidence="1">
    <location>
        <begin position="155"/>
        <end position="174"/>
    </location>
</feature>
<feature type="region of interest" description="Disordered" evidence="1">
    <location>
        <begin position="116"/>
        <end position="181"/>
    </location>
</feature>
<gene>
    <name evidence="2" type="ORF">HHJ77_02560</name>
</gene>
<dbReference type="AlphaFoldDB" id="A0A7Y0USP8"/>
<dbReference type="Proteomes" id="UP000575397">
    <property type="component" value="Unassembled WGS sequence"/>
</dbReference>
<organism evidence="2 3">
    <name type="scientific">Mobiluncus mulieris</name>
    <dbReference type="NCBI Taxonomy" id="2052"/>
    <lineage>
        <taxon>Bacteria</taxon>
        <taxon>Bacillati</taxon>
        <taxon>Actinomycetota</taxon>
        <taxon>Actinomycetes</taxon>
        <taxon>Actinomycetales</taxon>
        <taxon>Actinomycetaceae</taxon>
        <taxon>Mobiluncus</taxon>
    </lineage>
</organism>
<reference evidence="2 3" key="1">
    <citation type="submission" date="2020-04" db="EMBL/GenBank/DDBJ databases">
        <title>Antimicrobial susceptibility and clonality of vaginal-derived multi-drug resistant Mobiluncus isolates in China.</title>
        <authorList>
            <person name="Zhang X."/>
        </authorList>
    </citation>
    <scope>NUCLEOTIDE SEQUENCE [LARGE SCALE GENOMIC DNA]</scope>
    <source>
        <strain evidence="2 3">12</strain>
    </source>
</reference>
<evidence type="ECO:0000313" key="3">
    <source>
        <dbReference type="Proteomes" id="UP000575397"/>
    </source>
</evidence>
<feature type="compositionally biased region" description="Polar residues" evidence="1">
    <location>
        <begin position="132"/>
        <end position="144"/>
    </location>
</feature>
<protein>
    <submittedName>
        <fullName evidence="2">Uncharacterized protein</fullName>
    </submittedName>
</protein>
<dbReference type="EMBL" id="JABCUS010000004">
    <property type="protein sequence ID" value="NMX02844.1"/>
    <property type="molecule type" value="Genomic_DNA"/>
</dbReference>
<dbReference type="RefSeq" id="WP_169762274.1">
    <property type="nucleotide sequence ID" value="NZ_JABCUS010000004.1"/>
</dbReference>
<accession>A0A7Y0USP8</accession>
<evidence type="ECO:0000256" key="1">
    <source>
        <dbReference type="SAM" id="MobiDB-lite"/>
    </source>
</evidence>
<name>A0A7Y0USP8_9ACTO</name>